<keyword evidence="6 7" id="KW-0961">Cell wall biogenesis/degradation</keyword>
<evidence type="ECO:0000256" key="5">
    <source>
        <dbReference type="ARBA" id="ARBA00022984"/>
    </source>
</evidence>
<dbReference type="InterPro" id="IPR005490">
    <property type="entry name" value="LD_TPept_cat_dom"/>
</dbReference>
<organism evidence="9 10">
    <name type="scientific">Flavobacterium solisilvae</name>
    <dbReference type="NCBI Taxonomy" id="1852019"/>
    <lineage>
        <taxon>Bacteria</taxon>
        <taxon>Pseudomonadati</taxon>
        <taxon>Bacteroidota</taxon>
        <taxon>Flavobacteriia</taxon>
        <taxon>Flavobacteriales</taxon>
        <taxon>Flavobacteriaceae</taxon>
        <taxon>Flavobacterium</taxon>
    </lineage>
</organism>
<dbReference type="Proteomes" id="UP000767947">
    <property type="component" value="Unassembled WGS sequence"/>
</dbReference>
<dbReference type="RefSeq" id="WP_169523806.1">
    <property type="nucleotide sequence ID" value="NZ_JAAMPT010000206.1"/>
</dbReference>
<evidence type="ECO:0000256" key="2">
    <source>
        <dbReference type="ARBA" id="ARBA00005992"/>
    </source>
</evidence>
<name>A0ABX1QW13_9FLAO</name>
<evidence type="ECO:0000256" key="6">
    <source>
        <dbReference type="ARBA" id="ARBA00023316"/>
    </source>
</evidence>
<accession>A0ABX1QW13</accession>
<evidence type="ECO:0000313" key="9">
    <source>
        <dbReference type="EMBL" id="NMH25230.1"/>
    </source>
</evidence>
<proteinExistence type="inferred from homology"/>
<evidence type="ECO:0000256" key="1">
    <source>
        <dbReference type="ARBA" id="ARBA00004752"/>
    </source>
</evidence>
<comment type="pathway">
    <text evidence="1 7">Cell wall biogenesis; peptidoglycan biosynthesis.</text>
</comment>
<feature type="active site" description="Proton donor/acceptor" evidence="7">
    <location>
        <position position="166"/>
    </location>
</feature>
<gene>
    <name evidence="9" type="ORF">G6042_08105</name>
</gene>
<comment type="similarity">
    <text evidence="2">Belongs to the YkuD family.</text>
</comment>
<keyword evidence="10" id="KW-1185">Reference proteome</keyword>
<sequence length="236" mass="27283">MKLKLIYILLTAILFLVLYLMKSQIISLFFSSKEKQSVESIAKKYNSKVENSLKNAFEKTNIDSTDFEMAILAFKKEQILEVVVRKNETENWKLLKMYPFTAFSGKIGPKLKNGDKQVPEGIYQMEYLNPNSKYHLSIKVNYPNAFDEEKAKLDRRTDLGGDIMIHGKSVTIGCIPVGDKNIEEIFILATKTKNKHFPIIIAPHDFRTNKTFPKIEAISWENELYENISKELTNFE</sequence>
<evidence type="ECO:0000313" key="10">
    <source>
        <dbReference type="Proteomes" id="UP000767947"/>
    </source>
</evidence>
<evidence type="ECO:0000259" key="8">
    <source>
        <dbReference type="PROSITE" id="PS52029"/>
    </source>
</evidence>
<dbReference type="PANTHER" id="PTHR36699:SF1">
    <property type="entry name" value="L,D-TRANSPEPTIDASE YAFK-RELATED"/>
    <property type="match status" value="1"/>
</dbReference>
<keyword evidence="5 7" id="KW-0573">Peptidoglycan synthesis</keyword>
<protein>
    <submittedName>
        <fullName evidence="9">L,D-transpeptidase family protein</fullName>
    </submittedName>
</protein>
<dbReference type="SUPFAM" id="SSF141523">
    <property type="entry name" value="L,D-transpeptidase catalytic domain-like"/>
    <property type="match status" value="1"/>
</dbReference>
<evidence type="ECO:0000256" key="4">
    <source>
        <dbReference type="ARBA" id="ARBA00022960"/>
    </source>
</evidence>
<keyword evidence="4 7" id="KW-0133">Cell shape</keyword>
<feature type="domain" description="L,D-TPase catalytic" evidence="8">
    <location>
        <begin position="69"/>
        <end position="202"/>
    </location>
</feature>
<comment type="caution">
    <text evidence="9">The sequence shown here is derived from an EMBL/GenBank/DDBJ whole genome shotgun (WGS) entry which is preliminary data.</text>
</comment>
<dbReference type="PROSITE" id="PS52029">
    <property type="entry name" value="LD_TPASE"/>
    <property type="match status" value="1"/>
</dbReference>
<dbReference type="PANTHER" id="PTHR36699">
    <property type="entry name" value="LD-TRANSPEPTIDASE"/>
    <property type="match status" value="1"/>
</dbReference>
<dbReference type="InterPro" id="IPR038063">
    <property type="entry name" value="Transpep_catalytic_dom"/>
</dbReference>
<dbReference type="Pfam" id="PF03734">
    <property type="entry name" value="YkuD"/>
    <property type="match status" value="1"/>
</dbReference>
<evidence type="ECO:0000256" key="3">
    <source>
        <dbReference type="ARBA" id="ARBA00022679"/>
    </source>
</evidence>
<reference evidence="9 10" key="1">
    <citation type="submission" date="2020-02" db="EMBL/GenBank/DDBJ databases">
        <title>Flavobacterium sp. genome.</title>
        <authorList>
            <person name="Jung H.S."/>
            <person name="Baek J.H."/>
            <person name="Jeon C.O."/>
        </authorList>
    </citation>
    <scope>NUCLEOTIDE SEQUENCE [LARGE SCALE GENOMIC DNA]</scope>
    <source>
        <strain evidence="9 10">SE-s27</strain>
    </source>
</reference>
<dbReference type="EMBL" id="JAAMPT010000206">
    <property type="protein sequence ID" value="NMH25230.1"/>
    <property type="molecule type" value="Genomic_DNA"/>
</dbReference>
<keyword evidence="3" id="KW-0808">Transferase</keyword>
<evidence type="ECO:0000256" key="7">
    <source>
        <dbReference type="PROSITE-ProRule" id="PRU01373"/>
    </source>
</evidence>
<dbReference type="CDD" id="cd16913">
    <property type="entry name" value="YkuD_like"/>
    <property type="match status" value="1"/>
</dbReference>
<feature type="active site" description="Nucleophile" evidence="7">
    <location>
        <position position="174"/>
    </location>
</feature>